<dbReference type="HOGENOM" id="CLU_1736480_0_0_2"/>
<dbReference type="EMBL" id="CP002838">
    <property type="protein sequence ID" value="AEM39355.1"/>
    <property type="molecule type" value="Genomic_DNA"/>
</dbReference>
<evidence type="ECO:0000313" key="1">
    <source>
        <dbReference type="EMBL" id="AEM39355.1"/>
    </source>
</evidence>
<dbReference type="InParanoid" id="G0EHK2"/>
<reference evidence="1 2" key="1">
    <citation type="journal article" date="2011" name="Stand. Genomic Sci.">
        <title>Complete genome sequence of the hyperthermophilic chemolithoautotroph Pyrolobus fumarii type strain (1A).</title>
        <authorList>
            <person name="Anderson I."/>
            <person name="Goker M."/>
            <person name="Nolan M."/>
            <person name="Lucas S."/>
            <person name="Hammon N."/>
            <person name="Deshpande S."/>
            <person name="Cheng J.F."/>
            <person name="Tapia R."/>
            <person name="Han C."/>
            <person name="Goodwin L."/>
            <person name="Pitluck S."/>
            <person name="Huntemann M."/>
            <person name="Liolios K."/>
            <person name="Ivanova N."/>
            <person name="Pagani I."/>
            <person name="Mavromatis K."/>
            <person name="Ovchinikova G."/>
            <person name="Pati A."/>
            <person name="Chen A."/>
            <person name="Palaniappan K."/>
            <person name="Land M."/>
            <person name="Hauser L."/>
            <person name="Brambilla E.M."/>
            <person name="Huber H."/>
            <person name="Yasawong M."/>
            <person name="Rohde M."/>
            <person name="Spring S."/>
            <person name="Abt B."/>
            <person name="Sikorski J."/>
            <person name="Wirth R."/>
            <person name="Detter J.C."/>
            <person name="Woyke T."/>
            <person name="Bristow J."/>
            <person name="Eisen J.A."/>
            <person name="Markowitz V."/>
            <person name="Hugenholtz P."/>
            <person name="Kyrpides N.C."/>
            <person name="Klenk H.P."/>
            <person name="Lapidus A."/>
        </authorList>
    </citation>
    <scope>NUCLEOTIDE SEQUENCE [LARGE SCALE GENOMIC DNA]</scope>
    <source>
        <strain evidence="2">DSM 11204 / 1A</strain>
    </source>
</reference>
<dbReference type="RefSeq" id="WP_014027032.1">
    <property type="nucleotide sequence ID" value="NC_015931.1"/>
</dbReference>
<dbReference type="eggNOG" id="arCOG07518">
    <property type="taxonomic scope" value="Archaea"/>
</dbReference>
<keyword evidence="2" id="KW-1185">Reference proteome</keyword>
<name>G0EHK2_PYRF1</name>
<dbReference type="GeneID" id="11138684"/>
<accession>G0EHK2</accession>
<evidence type="ECO:0000313" key="2">
    <source>
        <dbReference type="Proteomes" id="UP000001037"/>
    </source>
</evidence>
<proteinExistence type="predicted"/>
<dbReference type="KEGG" id="pfm:Pyrfu_1497"/>
<gene>
    <name evidence="1" type="ordered locus">Pyrfu_1497</name>
</gene>
<evidence type="ECO:0008006" key="3">
    <source>
        <dbReference type="Google" id="ProtNLM"/>
    </source>
</evidence>
<dbReference type="AlphaFoldDB" id="G0EHK2"/>
<dbReference type="Proteomes" id="UP000001037">
    <property type="component" value="Chromosome"/>
</dbReference>
<sequence length="150" mass="16428">MTVGLDVEREITTPTLGVGLLSYDTMDMQLEANEDAVIEVVMALNDESENALEVARRAAERLREEYGVNAVIVPRVEYWGHLPPGYAPYPRIVVNGELVAVGVESLNEDRIIDAVLALLGERSERVPMPQEFAPLGRRHFAAPAEAAAMA</sequence>
<organism evidence="1 2">
    <name type="scientific">Pyrolobus fumarii (strain DSM 11204 / 1A)</name>
    <dbReference type="NCBI Taxonomy" id="694429"/>
    <lineage>
        <taxon>Archaea</taxon>
        <taxon>Thermoproteota</taxon>
        <taxon>Thermoprotei</taxon>
        <taxon>Desulfurococcales</taxon>
        <taxon>Pyrodictiaceae</taxon>
        <taxon>Pyrolobus</taxon>
    </lineage>
</organism>
<dbReference type="STRING" id="694429.Pyrfu_1497"/>
<protein>
    <recommendedName>
        <fullName evidence="3">Thioredoxin-like fold domain-containing protein</fullName>
    </recommendedName>
</protein>